<evidence type="ECO:0000256" key="1">
    <source>
        <dbReference type="ARBA" id="ARBA00007692"/>
    </source>
</evidence>
<keyword evidence="2" id="KW-0804">Transcription</keyword>
<accession>A0AAN9LDI4</accession>
<evidence type="ECO:0000256" key="3">
    <source>
        <dbReference type="ARBA" id="ARBA00022946"/>
    </source>
</evidence>
<dbReference type="AlphaFoldDB" id="A0AAN9LDI4"/>
<keyword evidence="5" id="KW-1185">Reference proteome</keyword>
<dbReference type="InterPro" id="IPR038538">
    <property type="entry name" value="MTERF_sf"/>
</dbReference>
<name>A0AAN9LDI4_CANGL</name>
<dbReference type="GO" id="GO:0003676">
    <property type="term" value="F:nucleic acid binding"/>
    <property type="evidence" value="ECO:0007669"/>
    <property type="project" value="InterPro"/>
</dbReference>
<evidence type="ECO:0000313" key="5">
    <source>
        <dbReference type="Proteomes" id="UP001367508"/>
    </source>
</evidence>
<comment type="similarity">
    <text evidence="1">Belongs to the mTERF family.</text>
</comment>
<keyword evidence="2" id="KW-0805">Transcription regulation</keyword>
<organism evidence="4 5">
    <name type="scientific">Canavalia gladiata</name>
    <name type="common">Sword bean</name>
    <name type="synonym">Dolichos gladiatus</name>
    <dbReference type="NCBI Taxonomy" id="3824"/>
    <lineage>
        <taxon>Eukaryota</taxon>
        <taxon>Viridiplantae</taxon>
        <taxon>Streptophyta</taxon>
        <taxon>Embryophyta</taxon>
        <taxon>Tracheophyta</taxon>
        <taxon>Spermatophyta</taxon>
        <taxon>Magnoliopsida</taxon>
        <taxon>eudicotyledons</taxon>
        <taxon>Gunneridae</taxon>
        <taxon>Pentapetalae</taxon>
        <taxon>rosids</taxon>
        <taxon>fabids</taxon>
        <taxon>Fabales</taxon>
        <taxon>Fabaceae</taxon>
        <taxon>Papilionoideae</taxon>
        <taxon>50 kb inversion clade</taxon>
        <taxon>NPAAA clade</taxon>
        <taxon>indigoferoid/millettioid clade</taxon>
        <taxon>Phaseoleae</taxon>
        <taxon>Canavalia</taxon>
    </lineage>
</organism>
<comment type="caution">
    <text evidence="4">The sequence shown here is derived from an EMBL/GenBank/DDBJ whole genome shotgun (WGS) entry which is preliminary data.</text>
</comment>
<dbReference type="EMBL" id="JAYMYQ010000005">
    <property type="protein sequence ID" value="KAK7331343.1"/>
    <property type="molecule type" value="Genomic_DNA"/>
</dbReference>
<dbReference type="PANTHER" id="PTHR13068">
    <property type="entry name" value="CGI-12 PROTEIN-RELATED"/>
    <property type="match status" value="1"/>
</dbReference>
<dbReference type="InterPro" id="IPR003690">
    <property type="entry name" value="MTERF"/>
</dbReference>
<protein>
    <submittedName>
        <fullName evidence="4">Uncharacterized protein</fullName>
    </submittedName>
</protein>
<dbReference type="Pfam" id="PF02536">
    <property type="entry name" value="mTERF"/>
    <property type="match status" value="1"/>
</dbReference>
<gene>
    <name evidence="4" type="ORF">VNO77_25565</name>
</gene>
<evidence type="ECO:0000256" key="2">
    <source>
        <dbReference type="ARBA" id="ARBA00022472"/>
    </source>
</evidence>
<dbReference type="Proteomes" id="UP001367508">
    <property type="component" value="Unassembled WGS sequence"/>
</dbReference>
<evidence type="ECO:0000313" key="4">
    <source>
        <dbReference type="EMBL" id="KAK7331343.1"/>
    </source>
</evidence>
<reference evidence="4 5" key="1">
    <citation type="submission" date="2024-01" db="EMBL/GenBank/DDBJ databases">
        <title>The genomes of 5 underutilized Papilionoideae crops provide insights into root nodulation and disease resistanc.</title>
        <authorList>
            <person name="Jiang F."/>
        </authorList>
    </citation>
    <scope>NUCLEOTIDE SEQUENCE [LARGE SCALE GENOMIC DNA]</scope>
    <source>
        <strain evidence="4">LVBAO_FW01</strain>
        <tissue evidence="4">Leaves</tissue>
    </source>
</reference>
<dbReference type="PANTHER" id="PTHR13068:SF224">
    <property type="entry name" value="TRANSCRIPTION TERMINATION FACTOR FAMILY PROTEIN"/>
    <property type="match status" value="1"/>
</dbReference>
<dbReference type="Gene3D" id="1.25.70.10">
    <property type="entry name" value="Transcription termination factor 3, mitochondrial"/>
    <property type="match status" value="1"/>
</dbReference>
<proteinExistence type="inferred from homology"/>
<keyword evidence="3" id="KW-0809">Transit peptide</keyword>
<sequence>MISSKVLLENGVPESKVAMVLRSWASVLVADPPLFKNAVEEVKELRFHPNKTTFVIAVCAKLSRNSLWERKIYLYKKWGWSEKIVVSAFKKHPWCMLASEDKIEAMMEFFVNRLGWESMVLAKYPALILMSLEKRVIPRAFVLKFLRSKGLIKDGNSAVPFLVSENKFVKKYVNFFEEEASQLLKLYEEKRARVHSLGKRMSIVNKFGQTVCVHKKEKQKEQA</sequence>
<dbReference type="FunFam" id="1.25.70.10:FF:000001">
    <property type="entry name" value="Mitochondrial transcription termination factor-like"/>
    <property type="match status" value="1"/>
</dbReference>
<dbReference type="GO" id="GO:0006353">
    <property type="term" value="P:DNA-templated transcription termination"/>
    <property type="evidence" value="ECO:0007669"/>
    <property type="project" value="UniProtKB-KW"/>
</dbReference>
<keyword evidence="2" id="KW-0806">Transcription termination</keyword>
<dbReference type="SMART" id="SM00733">
    <property type="entry name" value="Mterf"/>
    <property type="match status" value="3"/>
</dbReference>